<organism evidence="1 2">
    <name type="scientific">Pedobacter psychroterrae</name>
    <dbReference type="NCBI Taxonomy" id="2530453"/>
    <lineage>
        <taxon>Bacteria</taxon>
        <taxon>Pseudomonadati</taxon>
        <taxon>Bacteroidota</taxon>
        <taxon>Sphingobacteriia</taxon>
        <taxon>Sphingobacteriales</taxon>
        <taxon>Sphingobacteriaceae</taxon>
        <taxon>Pedobacter</taxon>
    </lineage>
</organism>
<reference evidence="1 2" key="1">
    <citation type="submission" date="2019-02" db="EMBL/GenBank/DDBJ databases">
        <title>Pedobacter sp. RP-1-14 sp. nov., isolated from Arctic soil.</title>
        <authorList>
            <person name="Dahal R.H."/>
        </authorList>
    </citation>
    <scope>NUCLEOTIDE SEQUENCE [LARGE SCALE GENOMIC DNA]</scope>
    <source>
        <strain evidence="1 2">RP-1-14</strain>
    </source>
</reference>
<dbReference type="Gene3D" id="2.60.40.1930">
    <property type="match status" value="1"/>
</dbReference>
<dbReference type="OrthoDB" id="609485at2"/>
<name>A0A4R0NL13_9SPHI</name>
<proteinExistence type="predicted"/>
<protein>
    <recommendedName>
        <fullName evidence="3">MG2 domain-containing protein</fullName>
    </recommendedName>
</protein>
<evidence type="ECO:0000313" key="2">
    <source>
        <dbReference type="Proteomes" id="UP000293347"/>
    </source>
</evidence>
<dbReference type="EMBL" id="SJSL01000004">
    <property type="protein sequence ID" value="TCD00183.1"/>
    <property type="molecule type" value="Genomic_DNA"/>
</dbReference>
<keyword evidence="2" id="KW-1185">Reference proteome</keyword>
<dbReference type="AlphaFoldDB" id="A0A4R0NL13"/>
<dbReference type="RefSeq" id="WP_131597038.1">
    <property type="nucleotide sequence ID" value="NZ_SJSL01000004.1"/>
</dbReference>
<sequence length="910" mass="102945">MMKYRYLLIILSVISLGSMLAFISLEESPVERIIAALDKWEDTHLQEKVYIHTDRPGYSIGDTIWFKGYVTIGSKHQLSALSGALYVELVTEKDSVAQLLKLPITAGMAKGNFALTESMKEGNYRLRAYTQWMRNAGADYFYDKLFQVMNATNDIVFTSIDYSYTTSGNGTYLTANLNYTDSMGKPLTYLPIKYNLRKSYNTLFKGEGITDNKGKVSVVLKDFKIDEISGTHLNTTIEMEEFAVVSKSFPIKIIAGSADVRFFPEGGELVNGIRTKIAFKSVGQDGLGLLVKGTITDQTGNEVGLIESNRFGMGAFLLTPQNGNQYQAKINYPDGSTKTVKLPMARDYGYTLEASYDKEADFVAIRVGRQLPYPSPEDEVYLILQSGGNVKYSARMPMKNSSVVLNIPTGELPSGIAQITLFSATGEPMNERIFFVQHNDQMDLKLASKQGVYKPRELVEINLDAQDSKGMDVTASFSVSVVHEDTVPADERKEHTIFSHILLSSDIKGYIEQPNYYFHAPDKKTRKDLDLLMLTQGYRRFNWKKLLGDKPFSAHYIPETIVTDVSGRLVDLWGAKVQHGRVYMINNNLGLVLSEATDEVGRFKFKNLIITEGLRFSVMGRKKNNGKRLEVLLDKYALQRLTVNANLPDILTDFRKVKKAMPEQLTKEEEARVQRSLAQGRLLKEVKIRAVQRTPGINTIKGQISQTIIFDERDSGKTILKALRDRAILDITFVRRQKGSYAIGTYLAIDAYIKQQKMDIVINDSIRHEDSIFDVLGWDVEDVIKVDIVRSGDVVKPTMLIYTRSIYVRNPVDPLDPRSPSKWTPEIVNIFPRGFDKVKEFYVPRYDVRYADSKADLRKTVYWNPSVSLNGKTKGISFYNGDRKGNYRIVVEGINTEGQLGRQVFRYRVE</sequence>
<accession>A0A4R0NL13</accession>
<gene>
    <name evidence="1" type="ORF">EZ437_15835</name>
</gene>
<evidence type="ECO:0000313" key="1">
    <source>
        <dbReference type="EMBL" id="TCD00183.1"/>
    </source>
</evidence>
<comment type="caution">
    <text evidence="1">The sequence shown here is derived from an EMBL/GenBank/DDBJ whole genome shotgun (WGS) entry which is preliminary data.</text>
</comment>
<evidence type="ECO:0008006" key="3">
    <source>
        <dbReference type="Google" id="ProtNLM"/>
    </source>
</evidence>
<dbReference type="Proteomes" id="UP000293347">
    <property type="component" value="Unassembled WGS sequence"/>
</dbReference>